<dbReference type="Gene3D" id="3.40.50.410">
    <property type="entry name" value="von Willebrand factor, type A domain"/>
    <property type="match status" value="1"/>
</dbReference>
<dbReference type="InterPro" id="IPR008912">
    <property type="entry name" value="Uncharacterised_CoxE"/>
</dbReference>
<dbReference type="Pfam" id="PF05762">
    <property type="entry name" value="VWA_CoxE"/>
    <property type="match status" value="1"/>
</dbReference>
<dbReference type="InterPro" id="IPR002035">
    <property type="entry name" value="VWF_A"/>
</dbReference>
<dbReference type="EMBL" id="CP036264">
    <property type="protein sequence ID" value="QEF96231.1"/>
    <property type="molecule type" value="Genomic_DNA"/>
</dbReference>
<evidence type="ECO:0000256" key="1">
    <source>
        <dbReference type="SAM" id="MobiDB-lite"/>
    </source>
</evidence>
<evidence type="ECO:0000259" key="2">
    <source>
        <dbReference type="SMART" id="SM00327"/>
    </source>
</evidence>
<dbReference type="InterPro" id="IPR050458">
    <property type="entry name" value="LolB"/>
</dbReference>
<dbReference type="SUPFAM" id="SSF53300">
    <property type="entry name" value="vWA-like"/>
    <property type="match status" value="1"/>
</dbReference>
<feature type="region of interest" description="Disordered" evidence="1">
    <location>
        <begin position="913"/>
        <end position="942"/>
    </location>
</feature>
<proteinExistence type="predicted"/>
<dbReference type="RefSeq" id="WP_147866070.1">
    <property type="nucleotide sequence ID" value="NZ_CP036264.1"/>
</dbReference>
<dbReference type="PANTHER" id="PTHR30634">
    <property type="entry name" value="OUTER MEMBRANE LOLAB LIPOPROTEIN INSERTION APPARATUS"/>
    <property type="match status" value="1"/>
</dbReference>
<dbReference type="KEGG" id="smam:Mal15_02580"/>
<dbReference type="PANTHER" id="PTHR30634:SF7">
    <property type="entry name" value="VWA DOMAIN-CONTAINING PROTEIN"/>
    <property type="match status" value="1"/>
</dbReference>
<dbReference type="Proteomes" id="UP000321353">
    <property type="component" value="Chromosome"/>
</dbReference>
<dbReference type="InterPro" id="IPR036465">
    <property type="entry name" value="vWFA_dom_sf"/>
</dbReference>
<evidence type="ECO:0000313" key="4">
    <source>
        <dbReference type="Proteomes" id="UP000321353"/>
    </source>
</evidence>
<organism evidence="3 4">
    <name type="scientific">Stieleria maiorica</name>
    <dbReference type="NCBI Taxonomy" id="2795974"/>
    <lineage>
        <taxon>Bacteria</taxon>
        <taxon>Pseudomonadati</taxon>
        <taxon>Planctomycetota</taxon>
        <taxon>Planctomycetia</taxon>
        <taxon>Pirellulales</taxon>
        <taxon>Pirellulaceae</taxon>
        <taxon>Stieleria</taxon>
    </lineage>
</organism>
<name>A0A5B9M551_9BACT</name>
<dbReference type="Pfam" id="PF18934">
    <property type="entry name" value="DUF5682"/>
    <property type="match status" value="1"/>
</dbReference>
<keyword evidence="4" id="KW-1185">Reference proteome</keyword>
<gene>
    <name evidence="3" type="ORF">Mal15_02580</name>
</gene>
<feature type="region of interest" description="Disordered" evidence="1">
    <location>
        <begin position="420"/>
        <end position="439"/>
    </location>
</feature>
<dbReference type="AlphaFoldDB" id="A0A5B9M551"/>
<accession>A0A5B9M551</accession>
<dbReference type="InterPro" id="IPR043737">
    <property type="entry name" value="DUF5682"/>
</dbReference>
<feature type="compositionally biased region" description="Polar residues" evidence="1">
    <location>
        <begin position="876"/>
        <end position="885"/>
    </location>
</feature>
<reference evidence="3 4" key="1">
    <citation type="submission" date="2019-02" db="EMBL/GenBank/DDBJ databases">
        <title>Planctomycetal bacteria perform biofilm scaping via a novel small molecule.</title>
        <authorList>
            <person name="Jeske O."/>
            <person name="Boedeker C."/>
            <person name="Wiegand S."/>
            <person name="Breitling P."/>
            <person name="Kallscheuer N."/>
            <person name="Jogler M."/>
            <person name="Rohde M."/>
            <person name="Petersen J."/>
            <person name="Medema M.H."/>
            <person name="Surup F."/>
            <person name="Jogler C."/>
        </authorList>
    </citation>
    <scope>NUCLEOTIDE SEQUENCE [LARGE SCALE GENOMIC DNA]</scope>
    <source>
        <strain evidence="3 4">Mal15</strain>
    </source>
</reference>
<protein>
    <submittedName>
        <fullName evidence="3">VWA domain containing CoxE-like protein</fullName>
    </submittedName>
</protein>
<feature type="domain" description="VWFA" evidence="2">
    <location>
        <begin position="1087"/>
        <end position="1246"/>
    </location>
</feature>
<feature type="region of interest" description="Disordered" evidence="1">
    <location>
        <begin position="854"/>
        <end position="886"/>
    </location>
</feature>
<dbReference type="SMART" id="SM00327">
    <property type="entry name" value="VWA"/>
    <property type="match status" value="1"/>
</dbReference>
<evidence type="ECO:0000313" key="3">
    <source>
        <dbReference type="EMBL" id="QEF96231.1"/>
    </source>
</evidence>
<feature type="region of interest" description="Disordered" evidence="1">
    <location>
        <begin position="517"/>
        <end position="539"/>
    </location>
</feature>
<sequence>MNSATAPTADSTTDPTAACSELHDCADPLLIGVRHHSAMLARAMPTLLDRFAPDVILIELPSDLADWMPYIADPQTQAPVAISAVDPDGGMMFYPLADFSPEFTAIRWAHANGVPVRACDLSVSAKAKTAEQEPVRPIQRADHPVEQSTSVLSRLQRRVGAVDVGDLWQRLVESPGCDADPEIIRRAALTFGWAVRADDHEPSPRDLLREAAMRQAIRQSDGKTVAIVGAFHGPALLPRVVDAFEDRDQAALATIQSDASSVGVSLIPYSFEQLDERSGYPAGILDPVWHQQMVQSSSNAQMEDAAVQLATGVCRRLREFGHVAGTPDAAEALRMMRDLARLRGLAVAGRGEFVESLQTCLVQGDVMGRGRAVSAAAGDVLIGDRRGVVTPAAPRCGLAVSIDQLLRQLGLPGRDSAIKTKPRVARGRSQPPRSENEKELRLDVLRSPKDRTRAVVLRRMVAAGIPYAERVDTVAQGNRENLTERWRVEWQQTTAATIESVARFGVTLDQVTEEVIRRAGRRAGPDGNASPDADDEASPQRILQQLQMASECGLQTLTTQALRKLDQTFCQTAGISELIDAVTLMVRIAAAHLPGLPLDPDDAAPPIVPVYPWPDLMTSPDQLLRACLDRLEGLRGSSAIADVASLADLIHWFRGDLHALVRKDVSRQGDAEDHATTLVTWCKRTLRRGSDRMRGAAAGALCVLDRMDAATLGQLLIGWLDGAVDRDGRSRLRDGLSGAVQLLLSPMQNDPLWLDGFQSGLVSLSDAEFLSRLPALRGAFEPFSPADRQRLLDLRLQGLDQRGSSIDQASWDVGGEGDAMTLHVARLRQADLAAAAAIAGAFPGVDRFLHHTDQQVKGQPGAEVDPSDDPAGANVPNDSAANDINTSDRWRMIFGLPPESRARSATVAAKSLDQLFGTGRGEGSRGDLQSRRGSGGQEAPQPTTAQWAEDLEALFGGDVCQEVLGQAAAAGDANVVGHLDVESVTPSVDLLQQVLSLAGAMPESRMTQLRRLAKKITDDLARELAVRLQTALSGLSTPRPTRRRSRRLNLSRTIRANLANGRRRPDGRRTIVANQLIFNAPARRELDWHVTFVVDVSGSMSASVVYSALVAAIFEALPALSVRFLAFSTELIDLSDQVDDPLALLLEVDVGGGTDIGLGLRAARAGIKVPSRSIVVLVTDFEEGVSIPGMLAEVRALVDSGVRCIGLASLDDFGQARFHHGLATLMASAGMSVAAVSPEKLAQWVGDQIRGNAAGGSLDG</sequence>